<dbReference type="AlphaFoldDB" id="A0A1H7RWF0"/>
<keyword evidence="2" id="KW-1185">Reference proteome</keyword>
<dbReference type="RefSeq" id="WP_092764532.1">
    <property type="nucleotide sequence ID" value="NZ_FNZQ01000007.1"/>
</dbReference>
<evidence type="ECO:0000313" key="2">
    <source>
        <dbReference type="Proteomes" id="UP000199283"/>
    </source>
</evidence>
<protein>
    <recommendedName>
        <fullName evidence="3">Histidine kinase</fullName>
    </recommendedName>
</protein>
<dbReference type="OrthoDB" id="7819947at2"/>
<proteinExistence type="predicted"/>
<dbReference type="EMBL" id="FNZQ01000007">
    <property type="protein sequence ID" value="SEL63727.1"/>
    <property type="molecule type" value="Genomic_DNA"/>
</dbReference>
<dbReference type="Proteomes" id="UP000199283">
    <property type="component" value="Unassembled WGS sequence"/>
</dbReference>
<sequence length="180" mass="19004">MGKFAVIAILVTSLLVGGGIWYAQTRGYYAPADGPVTLTLASPDGALTTLPAQNVEAIISNASPLGFRACFQHLLDVSTLGAEIPVILRTDPGPTIAPDWFDCYDAGYVGELLTSGEAVAYTAYPNVAYGVDRVVALTGDGRGWAWNELNDCGRKAYDGTPVGEACPDRETYEPLIEGSL</sequence>
<reference evidence="1 2" key="1">
    <citation type="submission" date="2016-10" db="EMBL/GenBank/DDBJ databases">
        <authorList>
            <person name="de Groot N.N."/>
        </authorList>
    </citation>
    <scope>NUCLEOTIDE SEQUENCE [LARGE SCALE GENOMIC DNA]</scope>
    <source>
        <strain evidence="1 2">DSM 14858</strain>
    </source>
</reference>
<dbReference type="Pfam" id="PF20044">
    <property type="entry name" value="DUF6446"/>
    <property type="match status" value="1"/>
</dbReference>
<accession>A0A1H7RWF0</accession>
<dbReference type="InterPro" id="IPR045616">
    <property type="entry name" value="DUF6446"/>
</dbReference>
<evidence type="ECO:0008006" key="3">
    <source>
        <dbReference type="Google" id="ProtNLM"/>
    </source>
</evidence>
<evidence type="ECO:0000313" key="1">
    <source>
        <dbReference type="EMBL" id="SEL63727.1"/>
    </source>
</evidence>
<organism evidence="1 2">
    <name type="scientific">Jannaschia helgolandensis</name>
    <dbReference type="NCBI Taxonomy" id="188906"/>
    <lineage>
        <taxon>Bacteria</taxon>
        <taxon>Pseudomonadati</taxon>
        <taxon>Pseudomonadota</taxon>
        <taxon>Alphaproteobacteria</taxon>
        <taxon>Rhodobacterales</taxon>
        <taxon>Roseobacteraceae</taxon>
        <taxon>Jannaschia</taxon>
    </lineage>
</organism>
<name>A0A1H7RWF0_9RHOB</name>
<gene>
    <name evidence="1" type="ORF">SAMN04488526_3141</name>
</gene>
<dbReference type="STRING" id="188906.SAMN04488526_3141"/>